<feature type="domain" description="Helix-turn-helix" evidence="2">
    <location>
        <begin position="92"/>
        <end position="139"/>
    </location>
</feature>
<evidence type="ECO:0000256" key="1">
    <source>
        <dbReference type="SAM" id="MobiDB-lite"/>
    </source>
</evidence>
<feature type="compositionally biased region" description="Basic and acidic residues" evidence="1">
    <location>
        <begin position="35"/>
        <end position="47"/>
    </location>
</feature>
<sequence>MLRHGRPGMRSDRRQDRRRYVAAPRPFHRWVLRTAGDRQRADRDHARPAPRRNQATPTGAAQERARNPTAKLHLNPVRTTKMTESLPRRAWTPKEVAAQLGIPYETVLDLIHKKKLGAVTAGRYYLIPDFEIENFLRTQELP</sequence>
<protein>
    <recommendedName>
        <fullName evidence="2">Helix-turn-helix domain-containing protein</fullName>
    </recommendedName>
</protein>
<evidence type="ECO:0000313" key="4">
    <source>
        <dbReference type="Proteomes" id="UP000286716"/>
    </source>
</evidence>
<evidence type="ECO:0000259" key="2">
    <source>
        <dbReference type="Pfam" id="PF12728"/>
    </source>
</evidence>
<gene>
    <name evidence="3" type="ORF">DMA12_48690</name>
</gene>
<dbReference type="Proteomes" id="UP000286716">
    <property type="component" value="Unassembled WGS sequence"/>
</dbReference>
<feature type="compositionally biased region" description="Basic and acidic residues" evidence="1">
    <location>
        <begin position="9"/>
        <end position="19"/>
    </location>
</feature>
<accession>A0A428VUB1</accession>
<keyword evidence="4" id="KW-1185">Reference proteome</keyword>
<dbReference type="InterPro" id="IPR041657">
    <property type="entry name" value="HTH_17"/>
</dbReference>
<name>A0A428VUB1_AMYBA</name>
<dbReference type="EMBL" id="QHHU01000158">
    <property type="protein sequence ID" value="RSM34349.1"/>
    <property type="molecule type" value="Genomic_DNA"/>
</dbReference>
<dbReference type="OrthoDB" id="3632139at2"/>
<proteinExistence type="predicted"/>
<dbReference type="GO" id="GO:0003677">
    <property type="term" value="F:DNA binding"/>
    <property type="evidence" value="ECO:0007669"/>
    <property type="project" value="InterPro"/>
</dbReference>
<dbReference type="InterPro" id="IPR010093">
    <property type="entry name" value="SinI_DNA-bd"/>
</dbReference>
<organism evidence="3 4">
    <name type="scientific">Amycolatopsis balhimycina DSM 5908</name>
    <dbReference type="NCBI Taxonomy" id="1081091"/>
    <lineage>
        <taxon>Bacteria</taxon>
        <taxon>Bacillati</taxon>
        <taxon>Actinomycetota</taxon>
        <taxon>Actinomycetes</taxon>
        <taxon>Pseudonocardiales</taxon>
        <taxon>Pseudonocardiaceae</taxon>
        <taxon>Amycolatopsis</taxon>
    </lineage>
</organism>
<dbReference type="AlphaFoldDB" id="A0A428VUB1"/>
<reference evidence="3 4" key="1">
    <citation type="submission" date="2018-05" db="EMBL/GenBank/DDBJ databases">
        <title>Evolution of GPA BGCs.</title>
        <authorList>
            <person name="Waglechner N."/>
            <person name="Wright G.D."/>
        </authorList>
    </citation>
    <scope>NUCLEOTIDE SEQUENCE [LARGE SCALE GENOMIC DNA]</scope>
    <source>
        <strain evidence="3 4">DSM 5908</strain>
    </source>
</reference>
<feature type="region of interest" description="Disordered" evidence="1">
    <location>
        <begin position="1"/>
        <end position="86"/>
    </location>
</feature>
<dbReference type="NCBIfam" id="TIGR01764">
    <property type="entry name" value="excise"/>
    <property type="match status" value="1"/>
</dbReference>
<comment type="caution">
    <text evidence="3">The sequence shown here is derived from an EMBL/GenBank/DDBJ whole genome shotgun (WGS) entry which is preliminary data.</text>
</comment>
<evidence type="ECO:0000313" key="3">
    <source>
        <dbReference type="EMBL" id="RSM34349.1"/>
    </source>
</evidence>
<dbReference type="Pfam" id="PF12728">
    <property type="entry name" value="HTH_17"/>
    <property type="match status" value="1"/>
</dbReference>